<evidence type="ECO:0000313" key="1">
    <source>
        <dbReference type="EMBL" id="MPL86605.1"/>
    </source>
</evidence>
<comment type="caution">
    <text evidence="1">The sequence shown here is derived from an EMBL/GenBank/DDBJ whole genome shotgun (WGS) entry which is preliminary data.</text>
</comment>
<proteinExistence type="predicted"/>
<dbReference type="AlphaFoldDB" id="A0A644V6E1"/>
<dbReference type="EMBL" id="VSSQ01000224">
    <property type="protein sequence ID" value="MPL86605.1"/>
    <property type="molecule type" value="Genomic_DNA"/>
</dbReference>
<protein>
    <submittedName>
        <fullName evidence="1">Uncharacterized protein</fullName>
    </submittedName>
</protein>
<accession>A0A644V6E1</accession>
<sequence>MKRTIVALSFMVILNPVYEIMEMKGLLVKFETLGKFV</sequence>
<name>A0A644V6E1_9ZZZZ</name>
<organism evidence="1">
    <name type="scientific">bioreactor metagenome</name>
    <dbReference type="NCBI Taxonomy" id="1076179"/>
    <lineage>
        <taxon>unclassified sequences</taxon>
        <taxon>metagenomes</taxon>
        <taxon>ecological metagenomes</taxon>
    </lineage>
</organism>
<gene>
    <name evidence="1" type="ORF">SDC9_32588</name>
</gene>
<reference evidence="1" key="1">
    <citation type="submission" date="2019-08" db="EMBL/GenBank/DDBJ databases">
        <authorList>
            <person name="Kucharzyk K."/>
            <person name="Murdoch R.W."/>
            <person name="Higgins S."/>
            <person name="Loffler F."/>
        </authorList>
    </citation>
    <scope>NUCLEOTIDE SEQUENCE</scope>
</reference>